<feature type="region of interest" description="Disordered" evidence="1">
    <location>
        <begin position="1"/>
        <end position="20"/>
    </location>
</feature>
<dbReference type="EMBL" id="KN294000">
    <property type="protein sequence ID" value="EEH42064.2"/>
    <property type="molecule type" value="Genomic_DNA"/>
</dbReference>
<accession>C1GZP1</accession>
<dbReference type="Proteomes" id="UP000002059">
    <property type="component" value="Partially assembled WGS sequence"/>
</dbReference>
<proteinExistence type="predicted"/>
<evidence type="ECO:0000256" key="1">
    <source>
        <dbReference type="SAM" id="MobiDB-lite"/>
    </source>
</evidence>
<dbReference type="AlphaFoldDB" id="C1GZP1"/>
<evidence type="ECO:0000313" key="2">
    <source>
        <dbReference type="EMBL" id="EEH42064.2"/>
    </source>
</evidence>
<dbReference type="KEGG" id="pbl:PAAG_03985"/>
<dbReference type="HOGENOM" id="CLU_1652712_0_0_1"/>
<dbReference type="GeneID" id="9097469"/>
<organism evidence="2 3">
    <name type="scientific">Paracoccidioides lutzii (strain ATCC MYA-826 / Pb01)</name>
    <name type="common">Paracoccidioides brasiliensis</name>
    <dbReference type="NCBI Taxonomy" id="502779"/>
    <lineage>
        <taxon>Eukaryota</taxon>
        <taxon>Fungi</taxon>
        <taxon>Dikarya</taxon>
        <taxon>Ascomycota</taxon>
        <taxon>Pezizomycotina</taxon>
        <taxon>Eurotiomycetes</taxon>
        <taxon>Eurotiomycetidae</taxon>
        <taxon>Onygenales</taxon>
        <taxon>Ajellomycetaceae</taxon>
        <taxon>Paracoccidioides</taxon>
    </lineage>
</organism>
<reference evidence="2 3" key="1">
    <citation type="journal article" date="2011" name="PLoS Genet.">
        <title>Comparative genomic analysis of human fungal pathogens causing paracoccidioidomycosis.</title>
        <authorList>
            <person name="Desjardins C.A."/>
            <person name="Champion M.D."/>
            <person name="Holder J.W."/>
            <person name="Muszewska A."/>
            <person name="Goldberg J."/>
            <person name="Bailao A.M."/>
            <person name="Brigido M.M."/>
            <person name="Ferreira M.E."/>
            <person name="Garcia A.M."/>
            <person name="Grynberg M."/>
            <person name="Gujja S."/>
            <person name="Heiman D.I."/>
            <person name="Henn M.R."/>
            <person name="Kodira C.D."/>
            <person name="Leon-Narvaez H."/>
            <person name="Longo L.V."/>
            <person name="Ma L.J."/>
            <person name="Malavazi I."/>
            <person name="Matsuo A.L."/>
            <person name="Morais F.V."/>
            <person name="Pereira M."/>
            <person name="Rodriguez-Brito S."/>
            <person name="Sakthikumar S."/>
            <person name="Salem-Izacc S.M."/>
            <person name="Sykes S.M."/>
            <person name="Teixeira M.M."/>
            <person name="Vallejo M.C."/>
            <person name="Walter M.E."/>
            <person name="Yandava C."/>
            <person name="Young S."/>
            <person name="Zeng Q."/>
            <person name="Zucker J."/>
            <person name="Felipe M.S."/>
            <person name="Goldman G.H."/>
            <person name="Haas B.J."/>
            <person name="McEwen J.G."/>
            <person name="Nino-Vega G."/>
            <person name="Puccia R."/>
            <person name="San-Blas G."/>
            <person name="Soares C.M."/>
            <person name="Birren B.W."/>
            <person name="Cuomo C.A."/>
        </authorList>
    </citation>
    <scope>NUCLEOTIDE SEQUENCE [LARGE SCALE GENOMIC DNA]</scope>
    <source>
        <strain evidence="3">ATCC MYA-826 / Pb01</strain>
    </source>
</reference>
<sequence length="160" mass="17460">MAPESAAHPRTSGAELRDRQIGRTQPGHLLLIPAIAECGSVTYYFLECTSALDSCKKFQPVKHRKCTTSATSQWEARQWTPPPGDRISINHGLLKLAFRSKTVIVTVQGQDTGTQTILSSISTGSNVVCRLMSLNSLASSHRFSRSAIMIIDQSMVSRDG</sequence>
<evidence type="ECO:0000313" key="3">
    <source>
        <dbReference type="Proteomes" id="UP000002059"/>
    </source>
</evidence>
<gene>
    <name evidence="2" type="ORF">PAAG_03985</name>
</gene>
<name>C1GZP1_PARBA</name>
<dbReference type="VEuPathDB" id="FungiDB:PAAG_03985"/>
<protein>
    <submittedName>
        <fullName evidence="2">Uncharacterized protein</fullName>
    </submittedName>
</protein>
<dbReference type="RefSeq" id="XP_015702211.1">
    <property type="nucleotide sequence ID" value="XM_015845122.1"/>
</dbReference>
<keyword evidence="3" id="KW-1185">Reference proteome</keyword>